<name>A0A8S9QBA6_BRACR</name>
<protein>
    <submittedName>
        <fullName evidence="1">Uncharacterized protein</fullName>
    </submittedName>
</protein>
<comment type="caution">
    <text evidence="1">The sequence shown here is derived from an EMBL/GenBank/DDBJ whole genome shotgun (WGS) entry which is preliminary data.</text>
</comment>
<gene>
    <name evidence="1" type="ORF">F2Q69_00025477</name>
</gene>
<reference evidence="1" key="1">
    <citation type="submission" date="2019-12" db="EMBL/GenBank/DDBJ databases">
        <title>Genome sequencing and annotation of Brassica cretica.</title>
        <authorList>
            <person name="Studholme D.J."/>
            <person name="Sarris P."/>
        </authorList>
    </citation>
    <scope>NUCLEOTIDE SEQUENCE</scope>
    <source>
        <strain evidence="1">PFS-109/04</strain>
        <tissue evidence="1">Leaf</tissue>
    </source>
</reference>
<proteinExistence type="predicted"/>
<organism evidence="1 2">
    <name type="scientific">Brassica cretica</name>
    <name type="common">Mustard</name>
    <dbReference type="NCBI Taxonomy" id="69181"/>
    <lineage>
        <taxon>Eukaryota</taxon>
        <taxon>Viridiplantae</taxon>
        <taxon>Streptophyta</taxon>
        <taxon>Embryophyta</taxon>
        <taxon>Tracheophyta</taxon>
        <taxon>Spermatophyta</taxon>
        <taxon>Magnoliopsida</taxon>
        <taxon>eudicotyledons</taxon>
        <taxon>Gunneridae</taxon>
        <taxon>Pentapetalae</taxon>
        <taxon>rosids</taxon>
        <taxon>malvids</taxon>
        <taxon>Brassicales</taxon>
        <taxon>Brassicaceae</taxon>
        <taxon>Brassiceae</taxon>
        <taxon>Brassica</taxon>
    </lineage>
</organism>
<accession>A0A8S9QBA6</accession>
<evidence type="ECO:0000313" key="1">
    <source>
        <dbReference type="EMBL" id="KAF3539106.1"/>
    </source>
</evidence>
<sequence>MRAAEEGEGQSAHPCMVEKNLEFSCILKVHDLEKTDRQSTNQKSIAFTAESKDDGRVTKIEENLSLMARNFNKFVKRMEKGGDLETEYKTLFDKFSDLSHENLELLKEKAMMKAQLNILELDQPPTKTKTYSIDRESDQEVLALKRAMTEQE</sequence>
<dbReference type="Proteomes" id="UP000712600">
    <property type="component" value="Unassembled WGS sequence"/>
</dbReference>
<dbReference type="AlphaFoldDB" id="A0A8S9QBA6"/>
<dbReference type="EMBL" id="QGKX02001290">
    <property type="protein sequence ID" value="KAF3539106.1"/>
    <property type="molecule type" value="Genomic_DNA"/>
</dbReference>
<evidence type="ECO:0000313" key="2">
    <source>
        <dbReference type="Proteomes" id="UP000712600"/>
    </source>
</evidence>